<keyword evidence="1" id="KW-0812">Transmembrane</keyword>
<accession>A0ABT9BP55</accession>
<keyword evidence="1" id="KW-0472">Membrane</keyword>
<name>A0ABT9BP55_9MICO</name>
<sequence length="127" mass="13467">MTAEQPDPPSPAEEEVAPVVAVGRTVLGVVLVLVGLVLGIAGAIWYFVIPWFGWARTDIWYDLSEWADLGGAVVGIGGFIILIVGGALIQRARKKKLEIFMDASALVPSAEDRRTPPPAAPTPPPIV</sequence>
<reference evidence="2 3" key="1">
    <citation type="submission" date="2023-07" db="EMBL/GenBank/DDBJ databases">
        <title>Protaetiibacter sp. nov WY-16 isolated from soil.</title>
        <authorList>
            <person name="Liu B."/>
            <person name="Wan Y."/>
        </authorList>
    </citation>
    <scope>NUCLEOTIDE SEQUENCE [LARGE SCALE GENOMIC DNA]</scope>
    <source>
        <strain evidence="2 3">WY-16</strain>
    </source>
</reference>
<proteinExistence type="predicted"/>
<dbReference type="Proteomes" id="UP001241072">
    <property type="component" value="Unassembled WGS sequence"/>
</dbReference>
<comment type="caution">
    <text evidence="2">The sequence shown here is derived from an EMBL/GenBank/DDBJ whole genome shotgun (WGS) entry which is preliminary data.</text>
</comment>
<keyword evidence="3" id="KW-1185">Reference proteome</keyword>
<evidence type="ECO:0000256" key="1">
    <source>
        <dbReference type="SAM" id="Phobius"/>
    </source>
</evidence>
<protein>
    <submittedName>
        <fullName evidence="2">Uncharacterized protein</fullName>
    </submittedName>
</protein>
<feature type="transmembrane region" description="Helical" evidence="1">
    <location>
        <begin position="26"/>
        <end position="49"/>
    </location>
</feature>
<dbReference type="RefSeq" id="WP_305001615.1">
    <property type="nucleotide sequence ID" value="NZ_JAUQUB010000001.1"/>
</dbReference>
<dbReference type="EMBL" id="JAUQUB010000001">
    <property type="protein sequence ID" value="MDO7881200.1"/>
    <property type="molecule type" value="Genomic_DNA"/>
</dbReference>
<organism evidence="2 3">
    <name type="scientific">Antiquaquibacter soli</name>
    <dbReference type="NCBI Taxonomy" id="3064523"/>
    <lineage>
        <taxon>Bacteria</taxon>
        <taxon>Bacillati</taxon>
        <taxon>Actinomycetota</taxon>
        <taxon>Actinomycetes</taxon>
        <taxon>Micrococcales</taxon>
        <taxon>Microbacteriaceae</taxon>
        <taxon>Antiquaquibacter</taxon>
    </lineage>
</organism>
<evidence type="ECO:0000313" key="3">
    <source>
        <dbReference type="Proteomes" id="UP001241072"/>
    </source>
</evidence>
<keyword evidence="1" id="KW-1133">Transmembrane helix</keyword>
<feature type="transmembrane region" description="Helical" evidence="1">
    <location>
        <begin position="69"/>
        <end position="89"/>
    </location>
</feature>
<gene>
    <name evidence="2" type="ORF">Q5716_03060</name>
</gene>
<evidence type="ECO:0000313" key="2">
    <source>
        <dbReference type="EMBL" id="MDO7881200.1"/>
    </source>
</evidence>